<dbReference type="Gene3D" id="1.50.40.10">
    <property type="entry name" value="Mitochondrial carrier domain"/>
    <property type="match status" value="1"/>
</dbReference>
<accession>A0A2T0FED9</accession>
<evidence type="ECO:0000313" key="12">
    <source>
        <dbReference type="Proteomes" id="UP000238350"/>
    </source>
</evidence>
<keyword evidence="6" id="KW-1133">Transmembrane helix</keyword>
<evidence type="ECO:0000256" key="1">
    <source>
        <dbReference type="ARBA" id="ARBA00004225"/>
    </source>
</evidence>
<dbReference type="Pfam" id="PF00153">
    <property type="entry name" value="Mito_carr"/>
    <property type="match status" value="3"/>
</dbReference>
<dbReference type="InterPro" id="IPR018108">
    <property type="entry name" value="MCP_transmembrane"/>
</dbReference>
<evidence type="ECO:0000313" key="11">
    <source>
        <dbReference type="EMBL" id="PRT53341.1"/>
    </source>
</evidence>
<keyword evidence="3 10" id="KW-0813">Transport</keyword>
<dbReference type="GO" id="GO:0022857">
    <property type="term" value="F:transmembrane transporter activity"/>
    <property type="evidence" value="ECO:0007669"/>
    <property type="project" value="TreeGrafter"/>
</dbReference>
<dbReference type="SUPFAM" id="SSF103506">
    <property type="entry name" value="Mitochondrial carrier"/>
    <property type="match status" value="1"/>
</dbReference>
<feature type="repeat" description="Solcar" evidence="9">
    <location>
        <begin position="221"/>
        <end position="310"/>
    </location>
</feature>
<dbReference type="EMBL" id="NDIQ01000001">
    <property type="protein sequence ID" value="PRT53341.1"/>
    <property type="molecule type" value="Genomic_DNA"/>
</dbReference>
<comment type="caution">
    <text evidence="11">The sequence shown here is derived from an EMBL/GenBank/DDBJ whole genome shotgun (WGS) entry which is preliminary data.</text>
</comment>
<feature type="repeat" description="Solcar" evidence="9">
    <location>
        <begin position="115"/>
        <end position="209"/>
    </location>
</feature>
<dbReference type="InterPro" id="IPR023395">
    <property type="entry name" value="MCP_dom_sf"/>
</dbReference>
<evidence type="ECO:0000256" key="3">
    <source>
        <dbReference type="ARBA" id="ARBA00022448"/>
    </source>
</evidence>
<organism evidence="11 12">
    <name type="scientific">Wickerhamiella sorbophila</name>
    <dbReference type="NCBI Taxonomy" id="45607"/>
    <lineage>
        <taxon>Eukaryota</taxon>
        <taxon>Fungi</taxon>
        <taxon>Dikarya</taxon>
        <taxon>Ascomycota</taxon>
        <taxon>Saccharomycotina</taxon>
        <taxon>Dipodascomycetes</taxon>
        <taxon>Dipodascales</taxon>
        <taxon>Trichomonascaceae</taxon>
        <taxon>Wickerhamiella</taxon>
    </lineage>
</organism>
<reference evidence="11 12" key="1">
    <citation type="submission" date="2017-04" db="EMBL/GenBank/DDBJ databases">
        <title>Genome sequencing of [Candida] sorbophila.</title>
        <authorList>
            <person name="Ahn J.O."/>
        </authorList>
    </citation>
    <scope>NUCLEOTIDE SEQUENCE [LARGE SCALE GENOMIC DNA]</scope>
    <source>
        <strain evidence="11 12">DS02</strain>
    </source>
</reference>
<keyword evidence="4 9" id="KW-0812">Transmembrane</keyword>
<evidence type="ECO:0000256" key="6">
    <source>
        <dbReference type="ARBA" id="ARBA00022989"/>
    </source>
</evidence>
<evidence type="ECO:0000256" key="7">
    <source>
        <dbReference type="ARBA" id="ARBA00023128"/>
    </source>
</evidence>
<evidence type="ECO:0000256" key="5">
    <source>
        <dbReference type="ARBA" id="ARBA00022737"/>
    </source>
</evidence>
<keyword evidence="5" id="KW-0677">Repeat</keyword>
<gene>
    <name evidence="11" type="ORF">B9G98_00961</name>
</gene>
<dbReference type="OrthoDB" id="2382881at2759"/>
<name>A0A2T0FED9_9ASCO</name>
<evidence type="ECO:0000256" key="4">
    <source>
        <dbReference type="ARBA" id="ARBA00022692"/>
    </source>
</evidence>
<evidence type="ECO:0000256" key="10">
    <source>
        <dbReference type="RuleBase" id="RU000488"/>
    </source>
</evidence>
<dbReference type="PROSITE" id="PS50920">
    <property type="entry name" value="SOLCAR"/>
    <property type="match status" value="3"/>
</dbReference>
<dbReference type="GO" id="GO:0031966">
    <property type="term" value="C:mitochondrial membrane"/>
    <property type="evidence" value="ECO:0007669"/>
    <property type="project" value="UniProtKB-SubCell"/>
</dbReference>
<comment type="similarity">
    <text evidence="2 10">Belongs to the mitochondrial carrier (TC 2.A.29) family.</text>
</comment>
<dbReference type="InterPro" id="IPR050567">
    <property type="entry name" value="Mitochondrial_Carrier"/>
</dbReference>
<dbReference type="PANTHER" id="PTHR45624:SF9">
    <property type="entry name" value="CARRIER PROTEIN, PUTATIVE (AFU_ORTHOLOGUE AFUA_4G06390)-RELATED"/>
    <property type="match status" value="1"/>
</dbReference>
<keyword evidence="12" id="KW-1185">Reference proteome</keyword>
<keyword evidence="7" id="KW-0496">Mitochondrion</keyword>
<evidence type="ECO:0000256" key="2">
    <source>
        <dbReference type="ARBA" id="ARBA00006375"/>
    </source>
</evidence>
<dbReference type="AlphaFoldDB" id="A0A2T0FED9"/>
<proteinExistence type="inferred from homology"/>
<sequence>MQRAEQLSEEPTTSLAVLASPNRTTKVVLSSFTAALCATFVGYPLDTVKTRLQTYKYPNFWQCITTTYAESGLSAFYRGITASIISGSTARAFTMSLYTSLLPAYASLLGVANERSTVVTFASGMTAGAASTLFTCPFEFTKVASQVEALVYRSRGLPEPKSMGTLRAVKDLLRRGGFMRLYGGYRYHLMRDSLGSAIYFSVYEHAKQTVGSFLPSEDSKPNPLAVATAGGVCGVISWVAVYPIDTMKSHYQRDLYHHSLASSMEFRDTVVERPKFKISLHMYRGLGFSILRTSLNGMVLFSVYEYLMHLGPPAH</sequence>
<keyword evidence="8 9" id="KW-0472">Membrane</keyword>
<dbReference type="Proteomes" id="UP000238350">
    <property type="component" value="Unassembled WGS sequence"/>
</dbReference>
<feature type="repeat" description="Solcar" evidence="9">
    <location>
        <begin position="22"/>
        <end position="104"/>
    </location>
</feature>
<evidence type="ECO:0000256" key="8">
    <source>
        <dbReference type="ARBA" id="ARBA00023136"/>
    </source>
</evidence>
<dbReference type="RefSeq" id="XP_024663287.1">
    <property type="nucleotide sequence ID" value="XM_024807519.1"/>
</dbReference>
<evidence type="ECO:0000256" key="9">
    <source>
        <dbReference type="PROSITE-ProRule" id="PRU00282"/>
    </source>
</evidence>
<dbReference type="GeneID" id="36514710"/>
<comment type="subcellular location">
    <subcellularLocation>
        <location evidence="1">Mitochondrion membrane</location>
        <topology evidence="1">Multi-pass membrane protein</topology>
    </subcellularLocation>
</comment>
<dbReference type="PANTHER" id="PTHR45624">
    <property type="entry name" value="MITOCHONDRIAL BASIC AMINO ACIDS TRANSPORTER-RELATED"/>
    <property type="match status" value="1"/>
</dbReference>
<protein>
    <submittedName>
        <fullName evidence="11">Putative mitochondrial carrier C29A3.11c</fullName>
    </submittedName>
</protein>